<feature type="transmembrane region" description="Helical" evidence="7">
    <location>
        <begin position="20"/>
        <end position="39"/>
    </location>
</feature>
<dbReference type="SUPFAM" id="SSF52172">
    <property type="entry name" value="CheY-like"/>
    <property type="match status" value="1"/>
</dbReference>
<evidence type="ECO:0000259" key="9">
    <source>
        <dbReference type="PROSITE" id="PS50110"/>
    </source>
</evidence>
<dbReference type="Gene3D" id="3.30.450.20">
    <property type="entry name" value="PAS domain"/>
    <property type="match status" value="2"/>
</dbReference>
<dbReference type="PROSITE" id="PS50110">
    <property type="entry name" value="RESPONSE_REGULATORY"/>
    <property type="match status" value="1"/>
</dbReference>
<dbReference type="SMART" id="SM00387">
    <property type="entry name" value="HATPase_c"/>
    <property type="match status" value="1"/>
</dbReference>
<dbReference type="InterPro" id="IPR000014">
    <property type="entry name" value="PAS"/>
</dbReference>
<dbReference type="FunFam" id="3.30.565.10:FF:000006">
    <property type="entry name" value="Sensor histidine kinase WalK"/>
    <property type="match status" value="1"/>
</dbReference>
<dbReference type="CDD" id="cd00082">
    <property type="entry name" value="HisKA"/>
    <property type="match status" value="1"/>
</dbReference>
<dbReference type="CDD" id="cd16922">
    <property type="entry name" value="HATPase_EvgS-ArcB-TorS-like"/>
    <property type="match status" value="1"/>
</dbReference>
<dbReference type="PANTHER" id="PTHR43047">
    <property type="entry name" value="TWO-COMPONENT HISTIDINE PROTEIN KINASE"/>
    <property type="match status" value="1"/>
</dbReference>
<dbReference type="EC" id="2.7.13.3" evidence="2"/>
<keyword evidence="7" id="KW-1133">Transmembrane helix</keyword>
<dbReference type="InterPro" id="IPR036097">
    <property type="entry name" value="HisK_dim/P_sf"/>
</dbReference>
<dbReference type="Pfam" id="PF08448">
    <property type="entry name" value="PAS_4"/>
    <property type="match status" value="1"/>
</dbReference>
<keyword evidence="7" id="KW-0472">Membrane</keyword>
<dbReference type="Pfam" id="PF00512">
    <property type="entry name" value="HisKA"/>
    <property type="match status" value="1"/>
</dbReference>
<dbReference type="Proteomes" id="UP000500961">
    <property type="component" value="Chromosome"/>
</dbReference>
<dbReference type="InterPro" id="IPR003594">
    <property type="entry name" value="HATPase_dom"/>
</dbReference>
<evidence type="ECO:0000256" key="1">
    <source>
        <dbReference type="ARBA" id="ARBA00000085"/>
    </source>
</evidence>
<dbReference type="Pfam" id="PF00072">
    <property type="entry name" value="Response_reg"/>
    <property type="match status" value="1"/>
</dbReference>
<evidence type="ECO:0000313" key="13">
    <source>
        <dbReference type="Proteomes" id="UP000500961"/>
    </source>
</evidence>
<dbReference type="CDD" id="cd00130">
    <property type="entry name" value="PAS"/>
    <property type="match status" value="1"/>
</dbReference>
<dbReference type="Pfam" id="PF13426">
    <property type="entry name" value="PAS_9"/>
    <property type="match status" value="1"/>
</dbReference>
<evidence type="ECO:0000259" key="11">
    <source>
        <dbReference type="PROSITE" id="PS50113"/>
    </source>
</evidence>
<feature type="transmembrane region" description="Helical" evidence="7">
    <location>
        <begin position="193"/>
        <end position="211"/>
    </location>
</feature>
<dbReference type="EMBL" id="CP041345">
    <property type="protein sequence ID" value="QKG81042.1"/>
    <property type="molecule type" value="Genomic_DNA"/>
</dbReference>
<dbReference type="InterPro" id="IPR035965">
    <property type="entry name" value="PAS-like_dom_sf"/>
</dbReference>
<keyword evidence="3 6" id="KW-0597">Phosphoprotein</keyword>
<dbReference type="SMART" id="SM00448">
    <property type="entry name" value="REC"/>
    <property type="match status" value="1"/>
</dbReference>
<dbReference type="InterPro" id="IPR001789">
    <property type="entry name" value="Sig_transdc_resp-reg_receiver"/>
</dbReference>
<dbReference type="KEGG" id="ttz:FHG85_12460"/>
<dbReference type="InterPro" id="IPR036890">
    <property type="entry name" value="HATPase_C_sf"/>
</dbReference>
<evidence type="ECO:0000313" key="12">
    <source>
        <dbReference type="EMBL" id="QKG81042.1"/>
    </source>
</evidence>
<evidence type="ECO:0000259" key="8">
    <source>
        <dbReference type="PROSITE" id="PS50109"/>
    </source>
</evidence>
<protein>
    <recommendedName>
        <fullName evidence="2">histidine kinase</fullName>
        <ecNumber evidence="2">2.7.13.3</ecNumber>
    </recommendedName>
</protein>
<feature type="domain" description="Response regulatory" evidence="9">
    <location>
        <begin position="855"/>
        <end position="970"/>
    </location>
</feature>
<dbReference type="Gene3D" id="1.10.287.130">
    <property type="match status" value="1"/>
</dbReference>
<dbReference type="AlphaFoldDB" id="A0A7D4CAX4"/>
<evidence type="ECO:0000256" key="7">
    <source>
        <dbReference type="SAM" id="Phobius"/>
    </source>
</evidence>
<dbReference type="PROSITE" id="PS50112">
    <property type="entry name" value="PAS"/>
    <property type="match status" value="1"/>
</dbReference>
<dbReference type="GO" id="GO:0000155">
    <property type="term" value="F:phosphorelay sensor kinase activity"/>
    <property type="evidence" value="ECO:0007669"/>
    <property type="project" value="InterPro"/>
</dbReference>
<evidence type="ECO:0000256" key="6">
    <source>
        <dbReference type="PROSITE-ProRule" id="PRU00169"/>
    </source>
</evidence>
<evidence type="ECO:0000256" key="2">
    <source>
        <dbReference type="ARBA" id="ARBA00012438"/>
    </source>
</evidence>
<dbReference type="Pfam" id="PF02518">
    <property type="entry name" value="HATPase_c"/>
    <property type="match status" value="1"/>
</dbReference>
<dbReference type="InterPro" id="IPR005467">
    <property type="entry name" value="His_kinase_dom"/>
</dbReference>
<dbReference type="InterPro" id="IPR001610">
    <property type="entry name" value="PAC"/>
</dbReference>
<dbReference type="Gene3D" id="3.40.50.2300">
    <property type="match status" value="1"/>
</dbReference>
<dbReference type="PANTHER" id="PTHR43047:SF78">
    <property type="entry name" value="SENSORY_REGULATORY PROTEIN RPFC"/>
    <property type="match status" value="1"/>
</dbReference>
<dbReference type="SMART" id="SM00388">
    <property type="entry name" value="HisKA"/>
    <property type="match status" value="1"/>
</dbReference>
<reference evidence="12 13" key="1">
    <citation type="submission" date="2019-07" db="EMBL/GenBank/DDBJ databases">
        <title>Thalassofilum flectens gen. nov., sp. nov., a novel moderate thermophilic anaerobe from a shallow sea hot spring in Kunashir Island (Russia), representing a new family in the order Bacteroidales, and proposal of Thalassofilacea fam. nov.</title>
        <authorList>
            <person name="Kochetkova T.V."/>
            <person name="Podosokorskaya O.A."/>
            <person name="Novikov A."/>
            <person name="Elcheninov A.G."/>
            <person name="Toshchakov S.V."/>
            <person name="Kublanov I.V."/>
        </authorList>
    </citation>
    <scope>NUCLEOTIDE SEQUENCE [LARGE SCALE GENOMIC DNA]</scope>
    <source>
        <strain evidence="12 13">38-H</strain>
    </source>
</reference>
<dbReference type="SMART" id="SM00086">
    <property type="entry name" value="PAC"/>
    <property type="match status" value="2"/>
</dbReference>
<dbReference type="InterPro" id="IPR011006">
    <property type="entry name" value="CheY-like_superfamily"/>
</dbReference>
<feature type="domain" description="Histidine kinase" evidence="8">
    <location>
        <begin position="612"/>
        <end position="832"/>
    </location>
</feature>
<feature type="modified residue" description="4-aspartylphosphate" evidence="6">
    <location>
        <position position="905"/>
    </location>
</feature>
<gene>
    <name evidence="12" type="ORF">FHG85_12460</name>
</gene>
<keyword evidence="4" id="KW-0808">Transferase</keyword>
<feature type="domain" description="PAC" evidence="11">
    <location>
        <begin position="304"/>
        <end position="362"/>
    </location>
</feature>
<feature type="domain" description="PAC" evidence="11">
    <location>
        <begin position="542"/>
        <end position="594"/>
    </location>
</feature>
<dbReference type="InterPro" id="IPR013656">
    <property type="entry name" value="PAS_4"/>
</dbReference>
<name>A0A7D4CAX4_9BACT</name>
<evidence type="ECO:0000256" key="3">
    <source>
        <dbReference type="ARBA" id="ARBA00022553"/>
    </source>
</evidence>
<dbReference type="InterPro" id="IPR004358">
    <property type="entry name" value="Sig_transdc_His_kin-like_C"/>
</dbReference>
<dbReference type="SUPFAM" id="SSF47384">
    <property type="entry name" value="Homodimeric domain of signal transducing histidine kinase"/>
    <property type="match status" value="1"/>
</dbReference>
<evidence type="ECO:0000259" key="10">
    <source>
        <dbReference type="PROSITE" id="PS50112"/>
    </source>
</evidence>
<sequence length="972" mass="111566">MSIFKNIIKLEFRNFKDKSLHIFLLVFTAIASLFVYIVLIRDAQTIDRINKQKLKAEFKAISSSLINKAVYIPTSQKLYDQEYITIRDDQIDNNNLLLVADSFIFGTNKIYLLDNQLYGKIEFRNDTNILYPLRKVTNLITSLTGKAVLINHQYNKHLTKKNFITLSTLTDLTGKEVGNVIILDEKQHLNQTIYVATPILIFFLLLLLLVAKKVLQIKDKANTKLNSSQTINLNTIKDISFDEAVKGFSNGIRIIDKNFNVLYTNKAFEDLTSIKRGKANSCTCYETFGSIYCHTGECPVVSITSSEKEIVRNEIRFQPNGKKLHIELHAYPILNPNGEIVAIAEEIKDITNNYIIEEELRQSENQFKVFIDSLPFGVYIEDGITNQIIFQNNYLKQLTKGKNFNDYLKEHQNNITDIHSDESEIQITDENGRLNTYAFHKFKFIGTQNKLKIGAILIDITRKKEVEHYRDVLSKAIEFTPISIIILSPHFEFEFINPNFTELTGYNIDTLYSKSILDVNLEIGSKNLIEQALNKVRAEENWQGEIQIRGKNGQKIWVSASFSPVINSKGELQQILAVFENITRRKEYEKELLFAKTKAEESDKLKSTFLNNISHEIRTPLNAIIGFTSFLSDESISAEERRGFSEYIYKNSQDLLRIIENILEISQIETGSISISKREFSVNSLMNEIFREFDEIERGDSPIRLSLRKEIQHDDLIILSDPSRLKQVLKQLLSNSFKFTPNGFVEFGYRLKDEHNLMFYVIDSGIGIDQDKINYIFNPFRQADDSNTRQHGGLGLGLAISKHIVEKLGGKIWVNSLLGSGTSVFFTIPFIPVKMKFDNNTKTSFRAEFSWPGKTILIADDIDANFIYFKALLQKTNAKLIWAKNGLEAVNLVKSNQNIDLVLMDLVMPEVDGFEATRQIKLFRNDLPVLGQTAFPEKVNRNKLADYGFDTVLEKPIKPHQMLFIIDKFLEN</sequence>
<evidence type="ECO:0000256" key="5">
    <source>
        <dbReference type="ARBA" id="ARBA00022777"/>
    </source>
</evidence>
<dbReference type="Gene3D" id="3.30.565.10">
    <property type="entry name" value="Histidine kinase-like ATPase, C-terminal domain"/>
    <property type="match status" value="1"/>
</dbReference>
<comment type="catalytic activity">
    <reaction evidence="1">
        <text>ATP + protein L-histidine = ADP + protein N-phospho-L-histidine.</text>
        <dbReference type="EC" id="2.7.13.3"/>
    </reaction>
</comment>
<dbReference type="PRINTS" id="PR00344">
    <property type="entry name" value="BCTRLSENSOR"/>
</dbReference>
<feature type="domain" description="PAS" evidence="10">
    <location>
        <begin position="469"/>
        <end position="540"/>
    </location>
</feature>
<evidence type="ECO:0000256" key="4">
    <source>
        <dbReference type="ARBA" id="ARBA00022679"/>
    </source>
</evidence>
<keyword evidence="7" id="KW-0812">Transmembrane</keyword>
<dbReference type="InterPro" id="IPR000700">
    <property type="entry name" value="PAS-assoc_C"/>
</dbReference>
<dbReference type="CDD" id="cd17546">
    <property type="entry name" value="REC_hyHK_CKI1_RcsC-like"/>
    <property type="match status" value="1"/>
</dbReference>
<dbReference type="SUPFAM" id="SSF55785">
    <property type="entry name" value="PYP-like sensor domain (PAS domain)"/>
    <property type="match status" value="3"/>
</dbReference>
<dbReference type="NCBIfam" id="TIGR00229">
    <property type="entry name" value="sensory_box"/>
    <property type="match status" value="2"/>
</dbReference>
<organism evidence="12 13">
    <name type="scientific">Tenuifilum thalassicum</name>
    <dbReference type="NCBI Taxonomy" id="2590900"/>
    <lineage>
        <taxon>Bacteria</taxon>
        <taxon>Pseudomonadati</taxon>
        <taxon>Bacteroidota</taxon>
        <taxon>Bacteroidia</taxon>
        <taxon>Bacteroidales</taxon>
        <taxon>Tenuifilaceae</taxon>
        <taxon>Tenuifilum</taxon>
    </lineage>
</organism>
<accession>A0A7D4CAX4</accession>
<dbReference type="InterPro" id="IPR003661">
    <property type="entry name" value="HisK_dim/P_dom"/>
</dbReference>
<dbReference type="PROSITE" id="PS50113">
    <property type="entry name" value="PAC"/>
    <property type="match status" value="2"/>
</dbReference>
<dbReference type="SUPFAM" id="SSF55874">
    <property type="entry name" value="ATPase domain of HSP90 chaperone/DNA topoisomerase II/histidine kinase"/>
    <property type="match status" value="1"/>
</dbReference>
<keyword evidence="13" id="KW-1185">Reference proteome</keyword>
<dbReference type="PROSITE" id="PS50109">
    <property type="entry name" value="HIS_KIN"/>
    <property type="match status" value="1"/>
</dbReference>
<proteinExistence type="predicted"/>
<keyword evidence="5" id="KW-0418">Kinase</keyword>